<dbReference type="Proteomes" id="UP000054321">
    <property type="component" value="Unassembled WGS sequence"/>
</dbReference>
<dbReference type="InterPro" id="IPR008928">
    <property type="entry name" value="6-hairpin_glycosidase_sf"/>
</dbReference>
<dbReference type="SUPFAM" id="SSF48208">
    <property type="entry name" value="Six-hairpin glycosidases"/>
    <property type="match status" value="1"/>
</dbReference>
<dbReference type="PIRSF" id="PIRSF007663">
    <property type="entry name" value="UCP007663"/>
    <property type="match status" value="1"/>
</dbReference>
<accession>A0A0C3C2Q7</accession>
<protein>
    <submittedName>
        <fullName evidence="4">Glycoside hydrolase family 95 protein</fullName>
    </submittedName>
</protein>
<gene>
    <name evidence="4" type="ORF">OIDMADRAFT_61943</name>
</gene>
<dbReference type="PANTHER" id="PTHR31084">
    <property type="entry name" value="ALPHA-L-FUCOSIDASE 2"/>
    <property type="match status" value="1"/>
</dbReference>
<sequence length="768" mass="86143">MAEPLRLWYEEPASKWPDALPIGNGRLGAMIFGGIQDELWQLNEDSVWYGCAMDRNPKDALKYLPKLRSLLHDGQLKEAEDLVKTAFIGMPEAQRHYEPLGQVNLTFFHPGVKTTKYERHLDLRDALAGVSYDIDGVRYSREHFSSHPDNVIVTQISASQPRMISFDMRVFRGLGTNVYMDSIEVIENAVVMKAQTGGKGVELCLIATVVVERGAVECIGETIVVRNTDKAHIIVAAETTFRHHDPKAICLRLVNEAIRLGYDQLRSRHLEDYRSLFSRVDLRIGSEDSQNPAGSKATNERMALVRNGATDLDLIVLYYQYGRYLLICSSRPGLKGLPATLQGIWNDNMSPPWGSKFTINVNTEMNYWLAETCNLSECHEPLFSHIERLQKNGEVTARKMYDCRGWTAHHNTDIWADSAPQDRWIPATLWPMGGAWLSTHIWQHFEFSGDKAFLAGAYHILRGSILFFLDFLSEKDGYMVTNPSLSPENIYRLPTGEEGCMCIAPTMDCQILHRLFGDFLAAAEVLGKDEDMVLRDSVKVYRDKLPPLRIGRHGQLQEWLEDYEEAEPGHRHISHLWGLYPGNQVTHKTPDLMDACKKTLARRAAHGGGHTGWSRAWMIALWARLGDGNEAAFHVREILRTSTHDSLLDDHPPFQIDGNFGATAGITEMLVQSHDGEISLLPALPPAWPNGSVKGLCARGGFVLTIVWSSGKLSRAVVESLLGNVCVLKVKQKFSVKDSDKIIVGPVAANAATSFRTEKGHKYYVVII</sequence>
<dbReference type="HOGENOM" id="CLU_004617_2_2_1"/>
<evidence type="ECO:0000259" key="3">
    <source>
        <dbReference type="Pfam" id="PF22124"/>
    </source>
</evidence>
<dbReference type="PANTHER" id="PTHR31084:SF18">
    <property type="entry name" value="GLYCOSYL HYDROLASE FAMILY 95 N-TERMINAL DOMAIN-CONTAINING PROTEIN"/>
    <property type="match status" value="1"/>
</dbReference>
<dbReference type="Pfam" id="PF21307">
    <property type="entry name" value="Glyco_hydro_95_C"/>
    <property type="match status" value="1"/>
</dbReference>
<evidence type="ECO:0000259" key="1">
    <source>
        <dbReference type="Pfam" id="PF14498"/>
    </source>
</evidence>
<dbReference type="OrthoDB" id="2848340at2759"/>
<dbReference type="InterPro" id="IPR012341">
    <property type="entry name" value="6hp_glycosidase-like_sf"/>
</dbReference>
<evidence type="ECO:0000313" key="5">
    <source>
        <dbReference type="Proteomes" id="UP000054321"/>
    </source>
</evidence>
<dbReference type="Gene3D" id="1.50.10.10">
    <property type="match status" value="1"/>
</dbReference>
<dbReference type="InParanoid" id="A0A0C3C2Q7"/>
<proteinExistence type="predicted"/>
<dbReference type="GO" id="GO:0004560">
    <property type="term" value="F:alpha-L-fucosidase activity"/>
    <property type="evidence" value="ECO:0007669"/>
    <property type="project" value="InterPro"/>
</dbReference>
<feature type="domain" description="Glycosyl hydrolase family 95 catalytic" evidence="3">
    <location>
        <begin position="261"/>
        <end position="670"/>
    </location>
</feature>
<organism evidence="4 5">
    <name type="scientific">Oidiodendron maius (strain Zn)</name>
    <dbReference type="NCBI Taxonomy" id="913774"/>
    <lineage>
        <taxon>Eukaryota</taxon>
        <taxon>Fungi</taxon>
        <taxon>Dikarya</taxon>
        <taxon>Ascomycota</taxon>
        <taxon>Pezizomycotina</taxon>
        <taxon>Leotiomycetes</taxon>
        <taxon>Leotiomycetes incertae sedis</taxon>
        <taxon>Myxotrichaceae</taxon>
        <taxon>Oidiodendron</taxon>
    </lineage>
</organism>
<dbReference type="InterPro" id="IPR016518">
    <property type="entry name" value="Alpha-L-fucosidase"/>
</dbReference>
<dbReference type="InterPro" id="IPR049053">
    <property type="entry name" value="AFCA-like_C"/>
</dbReference>
<dbReference type="InterPro" id="IPR054363">
    <property type="entry name" value="GH95_cat"/>
</dbReference>
<dbReference type="EMBL" id="KN832899">
    <property type="protein sequence ID" value="KIM93158.1"/>
    <property type="molecule type" value="Genomic_DNA"/>
</dbReference>
<feature type="domain" description="Glycosyl hydrolase family 95 N-terminal" evidence="1">
    <location>
        <begin position="7"/>
        <end position="243"/>
    </location>
</feature>
<dbReference type="AlphaFoldDB" id="A0A0C3C2Q7"/>
<dbReference type="Pfam" id="PF22124">
    <property type="entry name" value="Glyco_hydro_95_cat"/>
    <property type="match status" value="1"/>
</dbReference>
<reference evidence="4 5" key="1">
    <citation type="submission" date="2014-04" db="EMBL/GenBank/DDBJ databases">
        <authorList>
            <consortium name="DOE Joint Genome Institute"/>
            <person name="Kuo A."/>
            <person name="Martino E."/>
            <person name="Perotto S."/>
            <person name="Kohler A."/>
            <person name="Nagy L.G."/>
            <person name="Floudas D."/>
            <person name="Copeland A."/>
            <person name="Barry K.W."/>
            <person name="Cichocki N."/>
            <person name="Veneault-Fourrey C."/>
            <person name="LaButti K."/>
            <person name="Lindquist E.A."/>
            <person name="Lipzen A."/>
            <person name="Lundell T."/>
            <person name="Morin E."/>
            <person name="Murat C."/>
            <person name="Sun H."/>
            <person name="Tunlid A."/>
            <person name="Henrissat B."/>
            <person name="Grigoriev I.V."/>
            <person name="Hibbett D.S."/>
            <person name="Martin F."/>
            <person name="Nordberg H.P."/>
            <person name="Cantor M.N."/>
            <person name="Hua S.X."/>
        </authorList>
    </citation>
    <scope>NUCLEOTIDE SEQUENCE [LARGE SCALE GENOMIC DNA]</scope>
    <source>
        <strain evidence="4 5">Zn</strain>
    </source>
</reference>
<dbReference type="InterPro" id="IPR027414">
    <property type="entry name" value="GH95_N_dom"/>
</dbReference>
<name>A0A0C3C2Q7_OIDMZ</name>
<feature type="domain" description="Alpha fucosidase A-like C-terminal" evidence="2">
    <location>
        <begin position="672"/>
        <end position="765"/>
    </location>
</feature>
<dbReference type="FunFam" id="1.50.10.10:FF:000028">
    <property type="entry name" value="Alpha-L-fucosidase 2"/>
    <property type="match status" value="1"/>
</dbReference>
<keyword evidence="5" id="KW-1185">Reference proteome</keyword>
<reference evidence="5" key="2">
    <citation type="submission" date="2015-01" db="EMBL/GenBank/DDBJ databases">
        <title>Evolutionary Origins and Diversification of the Mycorrhizal Mutualists.</title>
        <authorList>
            <consortium name="DOE Joint Genome Institute"/>
            <consortium name="Mycorrhizal Genomics Consortium"/>
            <person name="Kohler A."/>
            <person name="Kuo A."/>
            <person name="Nagy L.G."/>
            <person name="Floudas D."/>
            <person name="Copeland A."/>
            <person name="Barry K.W."/>
            <person name="Cichocki N."/>
            <person name="Veneault-Fourrey C."/>
            <person name="LaButti K."/>
            <person name="Lindquist E.A."/>
            <person name="Lipzen A."/>
            <person name="Lundell T."/>
            <person name="Morin E."/>
            <person name="Murat C."/>
            <person name="Riley R."/>
            <person name="Ohm R."/>
            <person name="Sun H."/>
            <person name="Tunlid A."/>
            <person name="Henrissat B."/>
            <person name="Grigoriev I.V."/>
            <person name="Hibbett D.S."/>
            <person name="Martin F."/>
        </authorList>
    </citation>
    <scope>NUCLEOTIDE SEQUENCE [LARGE SCALE GENOMIC DNA]</scope>
    <source>
        <strain evidence="5">Zn</strain>
    </source>
</reference>
<evidence type="ECO:0000259" key="2">
    <source>
        <dbReference type="Pfam" id="PF21307"/>
    </source>
</evidence>
<keyword evidence="4" id="KW-0378">Hydrolase</keyword>
<dbReference type="GO" id="GO:0005975">
    <property type="term" value="P:carbohydrate metabolic process"/>
    <property type="evidence" value="ECO:0007669"/>
    <property type="project" value="InterPro"/>
</dbReference>
<evidence type="ECO:0000313" key="4">
    <source>
        <dbReference type="EMBL" id="KIM93158.1"/>
    </source>
</evidence>
<dbReference type="Pfam" id="PF14498">
    <property type="entry name" value="Glyco_hyd_65N_2"/>
    <property type="match status" value="1"/>
</dbReference>